<protein>
    <submittedName>
        <fullName evidence="1">Uncharacterized protein</fullName>
    </submittedName>
</protein>
<dbReference type="Proteomes" id="UP000823674">
    <property type="component" value="Chromosome A07"/>
</dbReference>
<sequence length="74" mass="8351">MIRFKYPCVEFRMNAIKHELQGQCMIFLPKLIFSGSSVEAGSGMALWVRVLALIIAATCKQRSNIRDEDVLFGT</sequence>
<proteinExistence type="predicted"/>
<gene>
    <name evidence="1" type="primary">A07g508120.1_BraROA</name>
    <name evidence="1" type="ORF">IGI04_028385</name>
</gene>
<reference evidence="1 2" key="1">
    <citation type="submission" date="2021-03" db="EMBL/GenBank/DDBJ databases">
        <authorList>
            <person name="King G.J."/>
            <person name="Bancroft I."/>
            <person name="Baten A."/>
            <person name="Bloomfield J."/>
            <person name="Borpatragohain P."/>
            <person name="He Z."/>
            <person name="Irish N."/>
            <person name="Irwin J."/>
            <person name="Liu K."/>
            <person name="Mauleon R.P."/>
            <person name="Moore J."/>
            <person name="Morris R."/>
            <person name="Ostergaard L."/>
            <person name="Wang B."/>
            <person name="Wells R."/>
        </authorList>
    </citation>
    <scope>NUCLEOTIDE SEQUENCE [LARGE SCALE GENOMIC DNA]</scope>
    <source>
        <strain evidence="1">R-o-18</strain>
        <tissue evidence="1">Leaf</tissue>
    </source>
</reference>
<comment type="caution">
    <text evidence="1">The sequence shown here is derived from an EMBL/GenBank/DDBJ whole genome shotgun (WGS) entry which is preliminary data.</text>
</comment>
<organism evidence="1 2">
    <name type="scientific">Brassica rapa subsp. trilocularis</name>
    <dbReference type="NCBI Taxonomy" id="1813537"/>
    <lineage>
        <taxon>Eukaryota</taxon>
        <taxon>Viridiplantae</taxon>
        <taxon>Streptophyta</taxon>
        <taxon>Embryophyta</taxon>
        <taxon>Tracheophyta</taxon>
        <taxon>Spermatophyta</taxon>
        <taxon>Magnoliopsida</taxon>
        <taxon>eudicotyledons</taxon>
        <taxon>Gunneridae</taxon>
        <taxon>Pentapetalae</taxon>
        <taxon>rosids</taxon>
        <taxon>malvids</taxon>
        <taxon>Brassicales</taxon>
        <taxon>Brassicaceae</taxon>
        <taxon>Brassiceae</taxon>
        <taxon>Brassica</taxon>
    </lineage>
</organism>
<dbReference type="EMBL" id="JADBGQ010000009">
    <property type="protein sequence ID" value="KAG5380543.1"/>
    <property type="molecule type" value="Genomic_DNA"/>
</dbReference>
<evidence type="ECO:0000313" key="2">
    <source>
        <dbReference type="Proteomes" id="UP000823674"/>
    </source>
</evidence>
<evidence type="ECO:0000313" key="1">
    <source>
        <dbReference type="EMBL" id="KAG5380543.1"/>
    </source>
</evidence>
<keyword evidence="2" id="KW-1185">Reference proteome</keyword>
<name>A0ABQ7L1R9_BRACM</name>
<accession>A0ABQ7L1R9</accession>